<name>A0A3B7QX10_9BACT</name>
<keyword evidence="3" id="KW-1185">Reference proteome</keyword>
<evidence type="ECO:0000313" key="3">
    <source>
        <dbReference type="Proteomes" id="UP000262802"/>
    </source>
</evidence>
<keyword evidence="1" id="KW-0732">Signal</keyword>
<feature type="chain" id="PRO_5017549879" description="SH3 domain-containing protein" evidence="1">
    <location>
        <begin position="19"/>
        <end position="98"/>
    </location>
</feature>
<protein>
    <recommendedName>
        <fullName evidence="4">SH3 domain-containing protein</fullName>
    </recommendedName>
</protein>
<dbReference type="KEGG" id="hyh:D3Y59_11850"/>
<dbReference type="PROSITE" id="PS51257">
    <property type="entry name" value="PROKAR_LIPOPROTEIN"/>
    <property type="match status" value="1"/>
</dbReference>
<organism evidence="2 3">
    <name type="scientific">Hymenobacter oligotrophus</name>
    <dbReference type="NCBI Taxonomy" id="2319843"/>
    <lineage>
        <taxon>Bacteria</taxon>
        <taxon>Pseudomonadati</taxon>
        <taxon>Bacteroidota</taxon>
        <taxon>Cytophagia</taxon>
        <taxon>Cytophagales</taxon>
        <taxon>Hymenobacteraceae</taxon>
        <taxon>Hymenobacter</taxon>
    </lineage>
</organism>
<dbReference type="AlphaFoldDB" id="A0A3B7QX10"/>
<dbReference type="Proteomes" id="UP000262802">
    <property type="component" value="Chromosome"/>
</dbReference>
<accession>A0A3B7QX10</accession>
<proteinExistence type="predicted"/>
<dbReference type="OrthoDB" id="885565at2"/>
<sequence length="98" mass="10318">MKKALLFCSLAALGACSAAKDDGSSAARASRTPVAHNTVVECALYDGMKKEATQLTTVASGTEVQVMDTIDAYFVKARVTNPAGEAQVGYMYRSCFGK</sequence>
<dbReference type="EMBL" id="CP032317">
    <property type="protein sequence ID" value="AYA37678.1"/>
    <property type="molecule type" value="Genomic_DNA"/>
</dbReference>
<evidence type="ECO:0008006" key="4">
    <source>
        <dbReference type="Google" id="ProtNLM"/>
    </source>
</evidence>
<evidence type="ECO:0000313" key="2">
    <source>
        <dbReference type="EMBL" id="AYA37678.1"/>
    </source>
</evidence>
<dbReference type="RefSeq" id="WP_119445244.1">
    <property type="nucleotide sequence ID" value="NZ_CP032317.1"/>
</dbReference>
<evidence type="ECO:0000256" key="1">
    <source>
        <dbReference type="SAM" id="SignalP"/>
    </source>
</evidence>
<feature type="signal peptide" evidence="1">
    <location>
        <begin position="1"/>
        <end position="18"/>
    </location>
</feature>
<reference evidence="2 3" key="1">
    <citation type="submission" date="2018-09" db="EMBL/GenBank/DDBJ databases">
        <title>Hymenobacter medium sp. nov., isolated from R2A medium.</title>
        <authorList>
            <person name="Yingchao G."/>
        </authorList>
    </citation>
    <scope>NUCLEOTIDE SEQUENCE [LARGE SCALE GENOMIC DNA]</scope>
    <source>
        <strain evidence="3">sh-6</strain>
    </source>
</reference>
<gene>
    <name evidence="2" type="ORF">D3Y59_11850</name>
</gene>